<proteinExistence type="predicted"/>
<dbReference type="AlphaFoldDB" id="A0A5B0P9V1"/>
<dbReference type="Proteomes" id="UP000324748">
    <property type="component" value="Unassembled WGS sequence"/>
</dbReference>
<gene>
    <name evidence="1" type="ORF">PGT21_034173</name>
    <name evidence="2" type="ORF">PGTUg99_014833</name>
</gene>
<dbReference type="EMBL" id="VDEP01000176">
    <property type="protein sequence ID" value="KAA1125635.1"/>
    <property type="molecule type" value="Genomic_DNA"/>
</dbReference>
<comment type="caution">
    <text evidence="1">The sequence shown here is derived from an EMBL/GenBank/DDBJ whole genome shotgun (WGS) entry which is preliminary data.</text>
</comment>
<name>A0A5B0P9V1_PUCGR</name>
<dbReference type="EMBL" id="VSWC01000066">
    <property type="protein sequence ID" value="KAA1098365.1"/>
    <property type="molecule type" value="Genomic_DNA"/>
</dbReference>
<reference evidence="3 4" key="1">
    <citation type="submission" date="2019-05" db="EMBL/GenBank/DDBJ databases">
        <title>Emergence of the Ug99 lineage of the wheat stem rust pathogen through somatic hybridization.</title>
        <authorList>
            <person name="Li F."/>
            <person name="Upadhyaya N.M."/>
            <person name="Sperschneider J."/>
            <person name="Matny O."/>
            <person name="Nguyen-Phuc H."/>
            <person name="Mago R."/>
            <person name="Raley C."/>
            <person name="Miller M.E."/>
            <person name="Silverstein K.A.T."/>
            <person name="Henningsen E."/>
            <person name="Hirsch C.D."/>
            <person name="Visser B."/>
            <person name="Pretorius Z.A."/>
            <person name="Steffenson B.J."/>
            <person name="Schwessinger B."/>
            <person name="Dodds P.N."/>
            <person name="Figueroa M."/>
        </authorList>
    </citation>
    <scope>NUCLEOTIDE SEQUENCE [LARGE SCALE GENOMIC DNA]</scope>
    <source>
        <strain evidence="1">21-0</strain>
        <strain evidence="2 4">Ug99</strain>
    </source>
</reference>
<evidence type="ECO:0000313" key="1">
    <source>
        <dbReference type="EMBL" id="KAA1098365.1"/>
    </source>
</evidence>
<sequence length="171" mass="18898">MSSNRSEKQNADAHGDFKNQLHQPFKVHLTGGTQVTTPTGSSLIRIPDLCSRIVNIVVKYLVFRHSEPNLWPYCDRSSSFITSPTTRDCHLCLAEIGPATHGPLSALVPLIILTLKFGVLSSLPIFTNHPVLDSTVPLDIEHQPDGSIPDRGRNILQVGMDKDIWPSGLRR</sequence>
<protein>
    <submittedName>
        <fullName evidence="1">Uncharacterized protein</fullName>
    </submittedName>
</protein>
<organism evidence="1 3">
    <name type="scientific">Puccinia graminis f. sp. tritici</name>
    <dbReference type="NCBI Taxonomy" id="56615"/>
    <lineage>
        <taxon>Eukaryota</taxon>
        <taxon>Fungi</taxon>
        <taxon>Dikarya</taxon>
        <taxon>Basidiomycota</taxon>
        <taxon>Pucciniomycotina</taxon>
        <taxon>Pucciniomycetes</taxon>
        <taxon>Pucciniales</taxon>
        <taxon>Pucciniaceae</taxon>
        <taxon>Puccinia</taxon>
    </lineage>
</organism>
<evidence type="ECO:0000313" key="4">
    <source>
        <dbReference type="Proteomes" id="UP000325313"/>
    </source>
</evidence>
<accession>A0A5B0P9V1</accession>
<evidence type="ECO:0000313" key="2">
    <source>
        <dbReference type="EMBL" id="KAA1125635.1"/>
    </source>
</evidence>
<dbReference type="Proteomes" id="UP000325313">
    <property type="component" value="Unassembled WGS sequence"/>
</dbReference>
<keyword evidence="3" id="KW-1185">Reference proteome</keyword>
<evidence type="ECO:0000313" key="3">
    <source>
        <dbReference type="Proteomes" id="UP000324748"/>
    </source>
</evidence>